<evidence type="ECO:0000313" key="1">
    <source>
        <dbReference type="EMBL" id="QJB35882.1"/>
    </source>
</evidence>
<dbReference type="RefSeq" id="WP_168811374.1">
    <property type="nucleotide sequence ID" value="NZ_CP051204.2"/>
</dbReference>
<dbReference type="InterPro" id="IPR028185">
    <property type="entry name" value="Imm70"/>
</dbReference>
<gene>
    <name evidence="2" type="ORF">HF324_32980</name>
    <name evidence="1" type="ORF">HF329_33070</name>
</gene>
<dbReference type="Pfam" id="PF15601">
    <property type="entry name" value="Imm70"/>
    <property type="match status" value="1"/>
</dbReference>
<reference evidence="1" key="2">
    <citation type="submission" date="2020-09" db="EMBL/GenBank/DDBJ databases">
        <authorList>
            <person name="Kittiwongwattana C."/>
        </authorList>
    </citation>
    <scope>NUCLEOTIDE SEQUENCE</scope>
    <source>
        <strain evidence="2">1303</strain>
        <strain evidence="1">1310</strain>
    </source>
</reference>
<dbReference type="Proteomes" id="UP000503144">
    <property type="component" value="Chromosome"/>
</dbReference>
<evidence type="ECO:0000313" key="2">
    <source>
        <dbReference type="EMBL" id="QJB42406.1"/>
    </source>
</evidence>
<evidence type="ECO:0000313" key="3">
    <source>
        <dbReference type="Proteomes" id="UP000502421"/>
    </source>
</evidence>
<dbReference type="AlphaFoldDB" id="A0AAE7DB12"/>
<keyword evidence="4" id="KW-1185">Reference proteome</keyword>
<accession>A0AAE7DB12</accession>
<reference evidence="3" key="1">
    <citation type="submission" date="2020-04" db="EMBL/GenBank/DDBJ databases">
        <authorList>
            <person name="Kittiwongwattana C."/>
        </authorList>
    </citation>
    <scope>NUCLEOTIDE SEQUENCE [LARGE SCALE GENOMIC DNA]</scope>
    <source>
        <strain evidence="3">1310</strain>
    </source>
</reference>
<organism evidence="1 3">
    <name type="scientific">Chitinophaga oryzae</name>
    <dbReference type="NCBI Taxonomy" id="2725414"/>
    <lineage>
        <taxon>Bacteria</taxon>
        <taxon>Pseudomonadati</taxon>
        <taxon>Bacteroidota</taxon>
        <taxon>Chitinophagia</taxon>
        <taxon>Chitinophagales</taxon>
        <taxon>Chitinophagaceae</taxon>
        <taxon>Chitinophaga</taxon>
    </lineage>
</organism>
<dbReference type="EMBL" id="CP051204">
    <property type="protein sequence ID" value="QJB42406.1"/>
    <property type="molecule type" value="Genomic_DNA"/>
</dbReference>
<evidence type="ECO:0000313" key="4">
    <source>
        <dbReference type="Proteomes" id="UP000503144"/>
    </source>
</evidence>
<proteinExistence type="predicted"/>
<dbReference type="KEGG" id="coy:HF329_33070"/>
<sequence length="138" mass="15227">MAVGLFTAPIFHAIGTGDFLHSFFSTIAYRLEGSKWGSRFPVLMNELFIDGIAPAQCEAVLQELAVIKKELSAMPPDQVVWDIDDLSKQPPWGTNIASTINNLADYFVTSDGKKLIAVFETALDTSIRIQKPLIIRSI</sequence>
<dbReference type="EMBL" id="CP051205">
    <property type="protein sequence ID" value="QJB35882.1"/>
    <property type="molecule type" value="Genomic_DNA"/>
</dbReference>
<dbReference type="Proteomes" id="UP000502421">
    <property type="component" value="Chromosome"/>
</dbReference>
<name>A0AAE7DB12_9BACT</name>
<protein>
    <submittedName>
        <fullName evidence="1">Immunity 70 family protein</fullName>
    </submittedName>
</protein>